<protein>
    <submittedName>
        <fullName evidence="2">Uncharacterized protein</fullName>
    </submittedName>
</protein>
<feature type="compositionally biased region" description="Polar residues" evidence="1">
    <location>
        <begin position="222"/>
        <end position="233"/>
    </location>
</feature>
<feature type="region of interest" description="Disordered" evidence="1">
    <location>
        <begin position="208"/>
        <end position="259"/>
    </location>
</feature>
<comment type="caution">
    <text evidence="2">The sequence shown here is derived from an EMBL/GenBank/DDBJ whole genome shotgun (WGS) entry which is preliminary data.</text>
</comment>
<sequence length="670" mass="73226">MGKADGFATPSAWASWSPSQFTSHVKIQRRYVQIPSDQRGLLDRRDAWSPSGFPKVPRRVLEDVWARHVETTRSCPEAVREASSSQSPSSVHHEQEHQHSTPKEPPAEANRGSDAKEEDPEPGVELSWPPSPSWHHHKPRPPEEPTTAISSPSQHSSTKKRSRVMSTAMHRAVYLNEFPSSSNPASETGLEVEVPGVITDILEPVNRGPVSALEPTPPSAQIIPSTLADTTSPVRAPKAKRPRLMKPPGPLFQSPENVGHKQAEKLGPWKTVPARLSRSPSPMVFSSSPVAKCPVPLSAEDRRLPEADTKPDILTAPQHAVDPESSNSTDKVPPNGPPSQVPFTAFKIGYPDYDGSLGDFIRGVMCVLRVHKDRALPSFLYDDFVRVFSSDYVEYVGSIDGKEPALSAVQWYNENVSRPLYSKGILNKSNITDILSHYPDEVRAIRQKLVAAEAEIQGQDSPRRPAAIGGHERSSQQTPSMIKAPRLFENHYTPTAAVPAIPNSLARRAQLPSDPVYTTEKPRFTGGARVAANADMSGLVSARQPSVDMARSTGSALAVDDTESDLGSLQSQIDLPFPDIEQSQTPPRTRVEMGILQSARDLPSAILTQQSNPESIAEPTLKRRAKPAGEPGASYKKPTRTKQDFKKRAKEFLTQYRATQSSAPRGSSAS</sequence>
<dbReference type="EMBL" id="BAAFSV010000001">
    <property type="protein sequence ID" value="GAB1310267.1"/>
    <property type="molecule type" value="Genomic_DNA"/>
</dbReference>
<feature type="compositionally biased region" description="Basic and acidic residues" evidence="1">
    <location>
        <begin position="91"/>
        <end position="115"/>
    </location>
</feature>
<keyword evidence="3" id="KW-1185">Reference proteome</keyword>
<feature type="region of interest" description="Disordered" evidence="1">
    <location>
        <begin position="315"/>
        <end position="338"/>
    </location>
</feature>
<gene>
    <name evidence="2" type="ORF">MFIFM68171_00477</name>
</gene>
<proteinExistence type="predicted"/>
<organism evidence="2 3">
    <name type="scientific">Madurella fahalii</name>
    <dbReference type="NCBI Taxonomy" id="1157608"/>
    <lineage>
        <taxon>Eukaryota</taxon>
        <taxon>Fungi</taxon>
        <taxon>Dikarya</taxon>
        <taxon>Ascomycota</taxon>
        <taxon>Pezizomycotina</taxon>
        <taxon>Sordariomycetes</taxon>
        <taxon>Sordariomycetidae</taxon>
        <taxon>Sordariales</taxon>
        <taxon>Sordariales incertae sedis</taxon>
        <taxon>Madurella</taxon>
    </lineage>
</organism>
<feature type="region of interest" description="Disordered" evidence="1">
    <location>
        <begin position="36"/>
        <end position="57"/>
    </location>
</feature>
<feature type="compositionally biased region" description="Low complexity" evidence="1">
    <location>
        <begin position="81"/>
        <end position="90"/>
    </location>
</feature>
<evidence type="ECO:0000313" key="3">
    <source>
        <dbReference type="Proteomes" id="UP001628179"/>
    </source>
</evidence>
<feature type="compositionally biased region" description="Polar residues" evidence="1">
    <location>
        <begin position="147"/>
        <end position="156"/>
    </location>
</feature>
<feature type="region of interest" description="Disordered" evidence="1">
    <location>
        <begin position="455"/>
        <end position="480"/>
    </location>
</feature>
<evidence type="ECO:0000256" key="1">
    <source>
        <dbReference type="SAM" id="MobiDB-lite"/>
    </source>
</evidence>
<dbReference type="RefSeq" id="XP_070912000.1">
    <property type="nucleotide sequence ID" value="XM_071055899.1"/>
</dbReference>
<dbReference type="Proteomes" id="UP001628179">
    <property type="component" value="Unassembled WGS sequence"/>
</dbReference>
<evidence type="ECO:0000313" key="2">
    <source>
        <dbReference type="EMBL" id="GAB1310267.1"/>
    </source>
</evidence>
<dbReference type="GeneID" id="98171222"/>
<name>A0ABQ0FXM6_9PEZI</name>
<feature type="region of interest" description="Disordered" evidence="1">
    <location>
        <begin position="71"/>
        <end position="167"/>
    </location>
</feature>
<accession>A0ABQ0FXM6</accession>
<feature type="region of interest" description="Disordered" evidence="1">
    <location>
        <begin position="605"/>
        <end position="645"/>
    </location>
</feature>
<reference evidence="2 3" key="1">
    <citation type="submission" date="2024-09" db="EMBL/GenBank/DDBJ databases">
        <title>Itraconazole resistance in Madurella fahalii resulting from another homologue of gene encoding cytochrome P450 14-alpha sterol demethylase (CYP51).</title>
        <authorList>
            <person name="Yoshioka I."/>
            <person name="Fahal A.H."/>
            <person name="Kaneko S."/>
            <person name="Yaguchi T."/>
        </authorList>
    </citation>
    <scope>NUCLEOTIDE SEQUENCE [LARGE SCALE GENOMIC DNA]</scope>
    <source>
        <strain evidence="2 3">IFM 68171</strain>
    </source>
</reference>